<protein>
    <submittedName>
        <fullName evidence="1">Uncharacterized protein</fullName>
    </submittedName>
</protein>
<keyword evidence="2" id="KW-1185">Reference proteome</keyword>
<gene>
    <name evidence="1" type="ORF">WICMUC_004903</name>
</gene>
<feature type="non-terminal residue" evidence="1">
    <location>
        <position position="1"/>
    </location>
</feature>
<dbReference type="OrthoDB" id="9995526at2759"/>
<dbReference type="EMBL" id="JAEUBF010001305">
    <property type="protein sequence ID" value="KAH3670289.1"/>
    <property type="molecule type" value="Genomic_DNA"/>
</dbReference>
<evidence type="ECO:0000313" key="2">
    <source>
        <dbReference type="Proteomes" id="UP000769528"/>
    </source>
</evidence>
<reference evidence="1" key="1">
    <citation type="journal article" date="2021" name="Open Biol.">
        <title>Shared evolutionary footprints suggest mitochondrial oxidative damage underlies multiple complex I losses in fungi.</title>
        <authorList>
            <person name="Schikora-Tamarit M.A."/>
            <person name="Marcet-Houben M."/>
            <person name="Nosek J."/>
            <person name="Gabaldon T."/>
        </authorList>
    </citation>
    <scope>NUCLEOTIDE SEQUENCE</scope>
    <source>
        <strain evidence="1">CBS6341</strain>
    </source>
</reference>
<dbReference type="AlphaFoldDB" id="A0A9P8PFI9"/>
<name>A0A9P8PFI9_9ASCO</name>
<accession>A0A9P8PFI9</accession>
<feature type="non-terminal residue" evidence="1">
    <location>
        <position position="78"/>
    </location>
</feature>
<evidence type="ECO:0000313" key="1">
    <source>
        <dbReference type="EMBL" id="KAH3670289.1"/>
    </source>
</evidence>
<comment type="caution">
    <text evidence="1">The sequence shown here is derived from an EMBL/GenBank/DDBJ whole genome shotgun (WGS) entry which is preliminary data.</text>
</comment>
<sequence length="78" mass="9046">SRDVTVYEMEIFKDSLTTDHKHEGLTNAEIDKTMIGELKHNPTLNEDFHKVFYSKEYCSKNGLNPEEKQDPGKPYPES</sequence>
<dbReference type="Proteomes" id="UP000769528">
    <property type="component" value="Unassembled WGS sequence"/>
</dbReference>
<proteinExistence type="predicted"/>
<reference evidence="1" key="2">
    <citation type="submission" date="2021-01" db="EMBL/GenBank/DDBJ databases">
        <authorList>
            <person name="Schikora-Tamarit M.A."/>
        </authorList>
    </citation>
    <scope>NUCLEOTIDE SEQUENCE</scope>
    <source>
        <strain evidence="1">CBS6341</strain>
    </source>
</reference>
<organism evidence="1 2">
    <name type="scientific">Wickerhamomyces mucosus</name>
    <dbReference type="NCBI Taxonomy" id="1378264"/>
    <lineage>
        <taxon>Eukaryota</taxon>
        <taxon>Fungi</taxon>
        <taxon>Dikarya</taxon>
        <taxon>Ascomycota</taxon>
        <taxon>Saccharomycotina</taxon>
        <taxon>Saccharomycetes</taxon>
        <taxon>Phaffomycetales</taxon>
        <taxon>Wickerhamomycetaceae</taxon>
        <taxon>Wickerhamomyces</taxon>
    </lineage>
</organism>